<dbReference type="Proteomes" id="UP000016927">
    <property type="component" value="Unassembled WGS sequence"/>
</dbReference>
<organism evidence="3 4">
    <name type="scientific">Nosema bombycis (strain CQ1 / CVCC 102059)</name>
    <name type="common">Microsporidian parasite</name>
    <name type="synonym">Pebrine of silkworm</name>
    <dbReference type="NCBI Taxonomy" id="578461"/>
    <lineage>
        <taxon>Eukaryota</taxon>
        <taxon>Fungi</taxon>
        <taxon>Fungi incertae sedis</taxon>
        <taxon>Microsporidia</taxon>
        <taxon>Nosematidae</taxon>
        <taxon>Nosema</taxon>
    </lineage>
</organism>
<reference evidence="3 4" key="1">
    <citation type="journal article" date="2013" name="BMC Genomics">
        <title>Comparative genomics of parasitic silkworm microsporidia reveal an association between genome expansion and host adaptation.</title>
        <authorList>
            <person name="Pan G."/>
            <person name="Xu J."/>
            <person name="Li T."/>
            <person name="Xia Q."/>
            <person name="Liu S.L."/>
            <person name="Zhang G."/>
            <person name="Li S."/>
            <person name="Li C."/>
            <person name="Liu H."/>
            <person name="Yang L."/>
            <person name="Liu T."/>
            <person name="Zhang X."/>
            <person name="Wu Z."/>
            <person name="Fan W."/>
            <person name="Dang X."/>
            <person name="Xiang H."/>
            <person name="Tao M."/>
            <person name="Li Y."/>
            <person name="Hu J."/>
            <person name="Li Z."/>
            <person name="Lin L."/>
            <person name="Luo J."/>
            <person name="Geng L."/>
            <person name="Wang L."/>
            <person name="Long M."/>
            <person name="Wan Y."/>
            <person name="He N."/>
            <person name="Zhang Z."/>
            <person name="Lu C."/>
            <person name="Keeling P.J."/>
            <person name="Wang J."/>
            <person name="Xiang Z."/>
            <person name="Zhou Z."/>
        </authorList>
    </citation>
    <scope>NUCLEOTIDE SEQUENCE [LARGE SCALE GENOMIC DNA]</scope>
    <source>
        <strain evidence="4">CQ1 / CVCC 102059</strain>
    </source>
</reference>
<dbReference type="HOGENOM" id="CLU_2015912_0_0_1"/>
<name>R0KU49_NOSB1</name>
<keyword evidence="1" id="KW-0677">Repeat</keyword>
<gene>
    <name evidence="3" type="ORF">NBO_60g0008</name>
</gene>
<sequence>MNNDVFREVLKYVGNSVDHKKIDKLLISSPNMKRKLEFVSKTIETKLKTRPSLDDLREKNILKTEEDLIKIKENKEQVNKLLQKEGHKLKDSNVAPSISNLVKKMDFEYKKILILHKLGINKK</sequence>
<dbReference type="OrthoDB" id="2195211at2759"/>
<dbReference type="PROSITE" id="PS51073">
    <property type="entry name" value="RPEL"/>
    <property type="match status" value="1"/>
</dbReference>
<dbReference type="InterPro" id="IPR004018">
    <property type="entry name" value="RPEL_repeat"/>
</dbReference>
<dbReference type="AlphaFoldDB" id="R0KU49"/>
<feature type="repeat" description="RPEL" evidence="2">
    <location>
        <begin position="41"/>
        <end position="66"/>
    </location>
</feature>
<evidence type="ECO:0000313" key="4">
    <source>
        <dbReference type="Proteomes" id="UP000016927"/>
    </source>
</evidence>
<keyword evidence="4" id="KW-1185">Reference proteome</keyword>
<evidence type="ECO:0000256" key="1">
    <source>
        <dbReference type="ARBA" id="ARBA00022737"/>
    </source>
</evidence>
<proteinExistence type="predicted"/>
<evidence type="ECO:0000256" key="2">
    <source>
        <dbReference type="PROSITE-ProRule" id="PRU00401"/>
    </source>
</evidence>
<protein>
    <submittedName>
        <fullName evidence="3">Uncharacterized protein</fullName>
    </submittedName>
</protein>
<accession>R0KU49</accession>
<dbReference type="VEuPathDB" id="MicrosporidiaDB:NBO_60g0008"/>
<evidence type="ECO:0000313" key="3">
    <source>
        <dbReference type="EMBL" id="EOB13752.1"/>
    </source>
</evidence>
<dbReference type="EMBL" id="KB908968">
    <property type="protein sequence ID" value="EOB13752.1"/>
    <property type="molecule type" value="Genomic_DNA"/>
</dbReference>